<proteinExistence type="predicted"/>
<dbReference type="AlphaFoldDB" id="A0A6N7IZ98"/>
<reference evidence="1" key="1">
    <citation type="journal article" date="2020" name="Appl. Environ. Microbiol.">
        <title>Medium-Chain Fatty Acid Synthesis by 'Candidatus Weimeria bifida' gen. nov., sp. nov., and 'Candidatus Pseudoramibacter fermentans' sp. nov.</title>
        <authorList>
            <person name="Scarborough M.J."/>
            <person name="Myers K.S."/>
            <person name="Donohue T.J."/>
            <person name="Noguera D.R."/>
        </authorList>
    </citation>
    <scope>NUCLEOTIDE SEQUENCE</scope>
    <source>
        <strain evidence="1">LCO1.1</strain>
    </source>
</reference>
<protein>
    <submittedName>
        <fullName evidence="1">Uncharacterized protein</fullName>
    </submittedName>
</protein>
<keyword evidence="2" id="KW-1185">Reference proteome</keyword>
<dbReference type="Proteomes" id="UP000460257">
    <property type="component" value="Unassembled WGS sequence"/>
</dbReference>
<accession>A0A6N7IZ98</accession>
<evidence type="ECO:0000313" key="1">
    <source>
        <dbReference type="EMBL" id="MQN00667.1"/>
    </source>
</evidence>
<name>A0A6N7IZ98_9FIRM</name>
<dbReference type="EMBL" id="VOGC01000002">
    <property type="protein sequence ID" value="MQN00667.1"/>
    <property type="molecule type" value="Genomic_DNA"/>
</dbReference>
<evidence type="ECO:0000313" key="2">
    <source>
        <dbReference type="Proteomes" id="UP000460257"/>
    </source>
</evidence>
<sequence>MSDQTMKMTVSPICTDKTGRKKFAYVTFTDGSKYAEGRIPECKITKNDGFTDEEVAGLHFYMKANLKELKKIAAKNNVFEALKK</sequence>
<organism evidence="1 2">
    <name type="scientific">Candidatus Weimeria bifida</name>
    <dbReference type="NCBI Taxonomy" id="2599074"/>
    <lineage>
        <taxon>Bacteria</taxon>
        <taxon>Bacillati</taxon>
        <taxon>Bacillota</taxon>
        <taxon>Clostridia</taxon>
        <taxon>Lachnospirales</taxon>
        <taxon>Lachnospiraceae</taxon>
        <taxon>Candidatus Weimeria</taxon>
    </lineage>
</organism>
<comment type="caution">
    <text evidence="1">The sequence shown here is derived from an EMBL/GenBank/DDBJ whole genome shotgun (WGS) entry which is preliminary data.</text>
</comment>
<gene>
    <name evidence="1" type="ORF">FRC54_01540</name>
</gene>